<organism evidence="3 4">
    <name type="scientific">Volvox africanus</name>
    <dbReference type="NCBI Taxonomy" id="51714"/>
    <lineage>
        <taxon>Eukaryota</taxon>
        <taxon>Viridiplantae</taxon>
        <taxon>Chlorophyta</taxon>
        <taxon>core chlorophytes</taxon>
        <taxon>Chlorophyceae</taxon>
        <taxon>CS clade</taxon>
        <taxon>Chlamydomonadales</taxon>
        <taxon>Volvocaceae</taxon>
        <taxon>Volvox</taxon>
    </lineage>
</organism>
<evidence type="ECO:0000313" key="3">
    <source>
        <dbReference type="EMBL" id="GLI60612.1"/>
    </source>
</evidence>
<protein>
    <recommendedName>
        <fullName evidence="5">PH domain-containing protein</fullName>
    </recommendedName>
</protein>
<comment type="caution">
    <text evidence="3">The sequence shown here is derived from an EMBL/GenBank/DDBJ whole genome shotgun (WGS) entry which is preliminary data.</text>
</comment>
<accession>A0ABQ5RSR5</accession>
<feature type="region of interest" description="Disordered" evidence="2">
    <location>
        <begin position="1"/>
        <end position="48"/>
    </location>
</feature>
<feature type="compositionally biased region" description="Basic and acidic residues" evidence="2">
    <location>
        <begin position="528"/>
        <end position="537"/>
    </location>
</feature>
<feature type="compositionally biased region" description="Basic and acidic residues" evidence="2">
    <location>
        <begin position="570"/>
        <end position="586"/>
    </location>
</feature>
<evidence type="ECO:0000313" key="4">
    <source>
        <dbReference type="Proteomes" id="UP001165090"/>
    </source>
</evidence>
<feature type="compositionally biased region" description="Basic and acidic residues" evidence="2">
    <location>
        <begin position="199"/>
        <end position="211"/>
    </location>
</feature>
<evidence type="ECO:0000256" key="1">
    <source>
        <dbReference type="SAM" id="Coils"/>
    </source>
</evidence>
<dbReference type="EMBL" id="BSDZ01000008">
    <property type="protein sequence ID" value="GLI60612.1"/>
    <property type="molecule type" value="Genomic_DNA"/>
</dbReference>
<sequence length="607" mass="63739">MVVSARAPEPQGSLVRSMSGINHLPMPLKQQDERENPQRQRKLNSAADASCVSRAARAAFRPPHVPASLMPGFGGAPVTSDAGGSKASSGFAKFSPPRPSSVPTVAGCPNNGKEMLPYGAAAAERWALAQLYPHVVRLHYAVMPGADSVHRTLGDVGTSLGSSTHGACVRGDGAVGNGDFTEVGGWLDSTRRGVLKRSRSWDGRTGSDRAAEAPGLGMRNPRPQYVQNKPAERCRQWRRTRWADGQLLYYAAASALPVDCSFWPLRNTTTTTTAAAAAATDGPSASGTGASRTALQVYTSTAARAVVASVSVQAAAGEDNVVKDSTCAALSRPSDATIATAGVGDDDPDAAKLRSTQNIYGSGSLTDVDAGGMADATSLLNDPRNYETPEVLAQLLYDNAPDASRSIDATGFRAGNCQPAAPKQPPGNGMLRGSLERVPGEGVDLSGCVTAVDTEGSGLRVSREQRLARLRALREEVTATERLLETLRRMVAEEEEALSSTRVGNGSSEGCGSGVAPHRHAATVRQAHAHDEDDAPHLQRYGHGTALSSEQGGGLGFAQRMPAAPPLVPGDRRGTFQDPAPDRQPEDLPTQQWDSDTILAERLYILG</sequence>
<dbReference type="Proteomes" id="UP001165090">
    <property type="component" value="Unassembled WGS sequence"/>
</dbReference>
<feature type="region of interest" description="Disordered" evidence="2">
    <location>
        <begin position="523"/>
        <end position="594"/>
    </location>
</feature>
<name>A0ABQ5RSR5_9CHLO</name>
<feature type="coiled-coil region" evidence="1">
    <location>
        <begin position="470"/>
        <end position="497"/>
    </location>
</feature>
<evidence type="ECO:0000256" key="2">
    <source>
        <dbReference type="SAM" id="MobiDB-lite"/>
    </source>
</evidence>
<keyword evidence="1" id="KW-0175">Coiled coil</keyword>
<evidence type="ECO:0008006" key="5">
    <source>
        <dbReference type="Google" id="ProtNLM"/>
    </source>
</evidence>
<gene>
    <name evidence="3" type="ORF">VaNZ11_002760</name>
</gene>
<feature type="region of interest" description="Disordered" evidence="2">
    <location>
        <begin position="198"/>
        <end position="225"/>
    </location>
</feature>
<feature type="region of interest" description="Disordered" evidence="2">
    <location>
        <begin position="79"/>
        <end position="107"/>
    </location>
</feature>
<keyword evidence="4" id="KW-1185">Reference proteome</keyword>
<proteinExistence type="predicted"/>
<reference evidence="3 4" key="1">
    <citation type="journal article" date="2023" name="IScience">
        <title>Expanded male sex-determining region conserved during the evolution of homothallism in the green alga Volvox.</title>
        <authorList>
            <person name="Yamamoto K."/>
            <person name="Matsuzaki R."/>
            <person name="Mahakham W."/>
            <person name="Heman W."/>
            <person name="Sekimoto H."/>
            <person name="Kawachi M."/>
            <person name="Minakuchi Y."/>
            <person name="Toyoda A."/>
            <person name="Nozaki H."/>
        </authorList>
    </citation>
    <scope>NUCLEOTIDE SEQUENCE [LARGE SCALE GENOMIC DNA]</scope>
    <source>
        <strain evidence="3 4">NIES-4468</strain>
    </source>
</reference>